<evidence type="ECO:0000313" key="3">
    <source>
        <dbReference type="Proteomes" id="UP000184485"/>
    </source>
</evidence>
<gene>
    <name evidence="2" type="ORF">SAMN02745157_1838</name>
</gene>
<dbReference type="STRING" id="1122133.SAMN02745157_1838"/>
<dbReference type="PANTHER" id="PTHR41386:SF1">
    <property type="entry name" value="MEMBRANE PROTEIN"/>
    <property type="match status" value="1"/>
</dbReference>
<feature type="transmembrane region" description="Helical" evidence="1">
    <location>
        <begin position="101"/>
        <end position="120"/>
    </location>
</feature>
<accession>A0A1M4ZKB5</accession>
<dbReference type="PANTHER" id="PTHR41386">
    <property type="entry name" value="INTEGRAL MEMBRANE PROTEIN-RELATED"/>
    <property type="match status" value="1"/>
</dbReference>
<evidence type="ECO:0000313" key="2">
    <source>
        <dbReference type="EMBL" id="SHF18257.1"/>
    </source>
</evidence>
<keyword evidence="1" id="KW-1133">Transmembrane helix</keyword>
<dbReference type="OrthoDB" id="9795736at2"/>
<proteinExistence type="predicted"/>
<dbReference type="EMBL" id="FQUP01000001">
    <property type="protein sequence ID" value="SHF18257.1"/>
    <property type="molecule type" value="Genomic_DNA"/>
</dbReference>
<evidence type="ECO:0000256" key="1">
    <source>
        <dbReference type="SAM" id="Phobius"/>
    </source>
</evidence>
<dbReference type="Proteomes" id="UP000184485">
    <property type="component" value="Unassembled WGS sequence"/>
</dbReference>
<dbReference type="RefSeq" id="WP_073052340.1">
    <property type="nucleotide sequence ID" value="NZ_FQUP01000001.1"/>
</dbReference>
<sequence length="208" mass="23186">MSDLAIRELAERLLANGTASLSAHDRKLLEQVARRQTVTRNVNREFEQQLTFGERLSDQVAAIGGSWGFIVAFGLIILGWVALNSILLVEWGRPFDPYPYIFLNLMLSMVAAIQAPIIMMSQNRQANKDRLAAQLDYEVNLRSEIEIAELREKLEHLRTNELTTILSRIESALGEHFAEDEAREARLAEAAAAIAVEALAPGHKPNAP</sequence>
<name>A0A1M4ZKB5_9HYPH</name>
<reference evidence="2 3" key="1">
    <citation type="submission" date="2016-11" db="EMBL/GenBank/DDBJ databases">
        <authorList>
            <person name="Jaros S."/>
            <person name="Januszkiewicz K."/>
            <person name="Wedrychowicz H."/>
        </authorList>
    </citation>
    <scope>NUCLEOTIDE SEQUENCE [LARGE SCALE GENOMIC DNA]</scope>
    <source>
        <strain evidence="2 3">DSM 19436</strain>
    </source>
</reference>
<keyword evidence="3" id="KW-1185">Reference proteome</keyword>
<dbReference type="AlphaFoldDB" id="A0A1M4ZKB5"/>
<organism evidence="2 3">
    <name type="scientific">Kaistia soli DSM 19436</name>
    <dbReference type="NCBI Taxonomy" id="1122133"/>
    <lineage>
        <taxon>Bacteria</taxon>
        <taxon>Pseudomonadati</taxon>
        <taxon>Pseudomonadota</taxon>
        <taxon>Alphaproteobacteria</taxon>
        <taxon>Hyphomicrobiales</taxon>
        <taxon>Kaistiaceae</taxon>
        <taxon>Kaistia</taxon>
    </lineage>
</organism>
<protein>
    <submittedName>
        <fullName evidence="2">Uncharacterized membrane protein</fullName>
    </submittedName>
</protein>
<keyword evidence="1" id="KW-0472">Membrane</keyword>
<dbReference type="InterPro" id="IPR010406">
    <property type="entry name" value="DUF1003"/>
</dbReference>
<keyword evidence="1" id="KW-0812">Transmembrane</keyword>
<dbReference type="Pfam" id="PF06210">
    <property type="entry name" value="DUF1003"/>
    <property type="match status" value="1"/>
</dbReference>
<feature type="transmembrane region" description="Helical" evidence="1">
    <location>
        <begin position="60"/>
        <end position="81"/>
    </location>
</feature>